<evidence type="ECO:0000313" key="2">
    <source>
        <dbReference type="Proteomes" id="UP000269945"/>
    </source>
</evidence>
<reference evidence="1 2" key="1">
    <citation type="submission" date="2018-10" db="EMBL/GenBank/DDBJ databases">
        <authorList>
            <person name="Ekblom R."/>
            <person name="Jareborg N."/>
        </authorList>
    </citation>
    <scope>NUCLEOTIDE SEQUENCE [LARGE SCALE GENOMIC DNA]</scope>
    <source>
        <tissue evidence="1">Muscle</tissue>
    </source>
</reference>
<dbReference type="EMBL" id="CYRY02034526">
    <property type="protein sequence ID" value="VCX10769.1"/>
    <property type="molecule type" value="Genomic_DNA"/>
</dbReference>
<protein>
    <submittedName>
        <fullName evidence="1">Uncharacterized protein</fullName>
    </submittedName>
</protein>
<evidence type="ECO:0000313" key="1">
    <source>
        <dbReference type="EMBL" id="VCX10769.1"/>
    </source>
</evidence>
<keyword evidence="2" id="KW-1185">Reference proteome</keyword>
<dbReference type="Proteomes" id="UP000269945">
    <property type="component" value="Unassembled WGS sequence"/>
</dbReference>
<gene>
    <name evidence="1" type="ORF">BN2614_LOCUS1</name>
</gene>
<sequence>MVNLHMLKDNTQILLTGKIWDTMLCTAIVGGPKYSHSVMDHTTKRLETMWDL</sequence>
<name>A0A9X9M0L7_GULGU</name>
<organism evidence="1 2">
    <name type="scientific">Gulo gulo</name>
    <name type="common">Wolverine</name>
    <name type="synonym">Gluton</name>
    <dbReference type="NCBI Taxonomy" id="48420"/>
    <lineage>
        <taxon>Eukaryota</taxon>
        <taxon>Metazoa</taxon>
        <taxon>Chordata</taxon>
        <taxon>Craniata</taxon>
        <taxon>Vertebrata</taxon>
        <taxon>Euteleostomi</taxon>
        <taxon>Mammalia</taxon>
        <taxon>Eutheria</taxon>
        <taxon>Laurasiatheria</taxon>
        <taxon>Carnivora</taxon>
        <taxon>Caniformia</taxon>
        <taxon>Musteloidea</taxon>
        <taxon>Mustelidae</taxon>
        <taxon>Guloninae</taxon>
        <taxon>Gulo</taxon>
    </lineage>
</organism>
<comment type="caution">
    <text evidence="1">The sequence shown here is derived from an EMBL/GenBank/DDBJ whole genome shotgun (WGS) entry which is preliminary data.</text>
</comment>
<proteinExistence type="predicted"/>
<accession>A0A9X9M0L7</accession>
<dbReference type="AlphaFoldDB" id="A0A9X9M0L7"/>